<evidence type="ECO:0000256" key="4">
    <source>
        <dbReference type="SAM" id="MobiDB-lite"/>
    </source>
</evidence>
<dbReference type="GO" id="GO:0003723">
    <property type="term" value="F:RNA binding"/>
    <property type="evidence" value="ECO:0007669"/>
    <property type="project" value="UniProtKB-UniRule"/>
</dbReference>
<keyword evidence="2 3" id="KW-0694">RNA-binding</keyword>
<dbReference type="Gene3D" id="3.30.160.20">
    <property type="match status" value="3"/>
</dbReference>
<dbReference type="PROSITE" id="PS50137">
    <property type="entry name" value="DS_RBD"/>
    <property type="match status" value="3"/>
</dbReference>
<feature type="domain" description="DRBM" evidence="5">
    <location>
        <begin position="148"/>
        <end position="217"/>
    </location>
</feature>
<dbReference type="SUPFAM" id="SSF54768">
    <property type="entry name" value="dsRNA-binding domain-like"/>
    <property type="match status" value="3"/>
</dbReference>
<feature type="region of interest" description="Disordered" evidence="4">
    <location>
        <begin position="383"/>
        <end position="441"/>
    </location>
</feature>
<dbReference type="AlphaFoldDB" id="A0A6A6KIA8"/>
<keyword evidence="1" id="KW-0677">Repeat</keyword>
<organism evidence="6 7">
    <name type="scientific">Hevea brasiliensis</name>
    <name type="common">Para rubber tree</name>
    <name type="synonym">Siphonia brasiliensis</name>
    <dbReference type="NCBI Taxonomy" id="3981"/>
    <lineage>
        <taxon>Eukaryota</taxon>
        <taxon>Viridiplantae</taxon>
        <taxon>Streptophyta</taxon>
        <taxon>Embryophyta</taxon>
        <taxon>Tracheophyta</taxon>
        <taxon>Spermatophyta</taxon>
        <taxon>Magnoliopsida</taxon>
        <taxon>eudicotyledons</taxon>
        <taxon>Gunneridae</taxon>
        <taxon>Pentapetalae</taxon>
        <taxon>rosids</taxon>
        <taxon>fabids</taxon>
        <taxon>Malpighiales</taxon>
        <taxon>Euphorbiaceae</taxon>
        <taxon>Crotonoideae</taxon>
        <taxon>Micrandreae</taxon>
        <taxon>Hevea</taxon>
    </lineage>
</organism>
<proteinExistence type="predicted"/>
<dbReference type="PANTHER" id="PTHR46031">
    <property type="match status" value="1"/>
</dbReference>
<reference evidence="6 7" key="1">
    <citation type="journal article" date="2020" name="Mol. Plant">
        <title>The Chromosome-Based Rubber Tree Genome Provides New Insights into Spurge Genome Evolution and Rubber Biosynthesis.</title>
        <authorList>
            <person name="Liu J."/>
            <person name="Shi C."/>
            <person name="Shi C.C."/>
            <person name="Li W."/>
            <person name="Zhang Q.J."/>
            <person name="Zhang Y."/>
            <person name="Li K."/>
            <person name="Lu H.F."/>
            <person name="Shi C."/>
            <person name="Zhu S.T."/>
            <person name="Xiao Z.Y."/>
            <person name="Nan H."/>
            <person name="Yue Y."/>
            <person name="Zhu X.G."/>
            <person name="Wu Y."/>
            <person name="Hong X.N."/>
            <person name="Fan G.Y."/>
            <person name="Tong Y."/>
            <person name="Zhang D."/>
            <person name="Mao C.L."/>
            <person name="Liu Y.L."/>
            <person name="Hao S.J."/>
            <person name="Liu W.Q."/>
            <person name="Lv M.Q."/>
            <person name="Zhang H.B."/>
            <person name="Liu Y."/>
            <person name="Hu-Tang G.R."/>
            <person name="Wang J.P."/>
            <person name="Wang J.H."/>
            <person name="Sun Y.H."/>
            <person name="Ni S.B."/>
            <person name="Chen W.B."/>
            <person name="Zhang X.C."/>
            <person name="Jiao Y.N."/>
            <person name="Eichler E.E."/>
            <person name="Li G.H."/>
            <person name="Liu X."/>
            <person name="Gao L.Z."/>
        </authorList>
    </citation>
    <scope>NUCLEOTIDE SEQUENCE [LARGE SCALE GENOMIC DNA]</scope>
    <source>
        <strain evidence="7">cv. GT1</strain>
        <tissue evidence="6">Leaf</tissue>
    </source>
</reference>
<feature type="compositionally biased region" description="Low complexity" evidence="4">
    <location>
        <begin position="424"/>
        <end position="441"/>
    </location>
</feature>
<feature type="domain" description="DRBM" evidence="5">
    <location>
        <begin position="226"/>
        <end position="294"/>
    </location>
</feature>
<evidence type="ECO:0000313" key="7">
    <source>
        <dbReference type="Proteomes" id="UP000467840"/>
    </source>
</evidence>
<dbReference type="Pfam" id="PF00035">
    <property type="entry name" value="dsrm"/>
    <property type="match status" value="3"/>
</dbReference>
<dbReference type="EMBL" id="JAAGAX010000016">
    <property type="protein sequence ID" value="KAF2288164.1"/>
    <property type="molecule type" value="Genomic_DNA"/>
</dbReference>
<evidence type="ECO:0000259" key="5">
    <source>
        <dbReference type="PROSITE" id="PS50137"/>
    </source>
</evidence>
<comment type="caution">
    <text evidence="6">The sequence shown here is derived from an EMBL/GenBank/DDBJ whole genome shotgun (WGS) entry which is preliminary data.</text>
</comment>
<feature type="domain" description="DRBM" evidence="5">
    <location>
        <begin position="1"/>
        <end position="70"/>
    </location>
</feature>
<dbReference type="Proteomes" id="UP000467840">
    <property type="component" value="Chromosome 8"/>
</dbReference>
<protein>
    <recommendedName>
        <fullName evidence="5">DRBM domain-containing protein</fullName>
    </recommendedName>
</protein>
<feature type="region of interest" description="Disordered" evidence="4">
    <location>
        <begin position="314"/>
        <end position="360"/>
    </location>
</feature>
<dbReference type="InterPro" id="IPR014720">
    <property type="entry name" value="dsRBD_dom"/>
</dbReference>
<gene>
    <name evidence="6" type="ORF">GH714_004759</name>
</gene>
<evidence type="ECO:0000313" key="6">
    <source>
        <dbReference type="EMBL" id="KAF2288164.1"/>
    </source>
</evidence>
<dbReference type="PANTHER" id="PTHR46031:SF16">
    <property type="entry name" value="DOUBLE-STRANDED RNA-BINDING PROTEIN 4"/>
    <property type="match status" value="1"/>
</dbReference>
<name>A0A6A6KIA8_HEVBR</name>
<feature type="compositionally biased region" description="Pro residues" evidence="4">
    <location>
        <begin position="74"/>
        <end position="97"/>
    </location>
</feature>
<evidence type="ECO:0000256" key="1">
    <source>
        <dbReference type="ARBA" id="ARBA00022737"/>
    </source>
</evidence>
<dbReference type="SMART" id="SM00358">
    <property type="entry name" value="DSRM"/>
    <property type="match status" value="3"/>
</dbReference>
<evidence type="ECO:0000256" key="3">
    <source>
        <dbReference type="PROSITE-ProRule" id="PRU00266"/>
    </source>
</evidence>
<evidence type="ECO:0000256" key="2">
    <source>
        <dbReference type="ARBA" id="ARBA00022884"/>
    </source>
</evidence>
<accession>A0A6A6KIA8</accession>
<keyword evidence="7" id="KW-1185">Reference proteome</keyword>
<feature type="region of interest" description="Disordered" evidence="4">
    <location>
        <begin position="71"/>
        <end position="106"/>
    </location>
</feature>
<sequence length="498" mass="53195">MYKSKLQELCQLRAWDLPDYVTTKEGPDHNPCFQATVTVNGLSFHSQSPTKSSKRAQNDVAKLAFDHFWLAHASPPPPPPSPPPTPPPSPPPTPAPPVSLSTGAGFSSNISSGETLQFKVEETNQTPEVNGPPAIAKDDGIFTDMQHLYKNQLQSYAQKRNLTLPVYSCERVGPPHNSRFKCKVTIDGQTYESQEFFPTLSKAEHAAAKAALMSLAPNGVEEDESAYKNLLQELAQKESYGLPTYSTVISGEGHRPTFVSTVNIGGELFTGQEVRTKKQAELSAAKVAYIALKQRNSKQGSMVSSSCNSSLGPVASCSGNSSQSSMPSCSGNSRQSPVASCSANLSQSAPCPTPPQQGQKVNQFTTYSSRLDLAAFLQQNVQPRMPGHDDQAEEDEAAADVVSRDPPIASPGPESSSVVNRIPSISSLPESGMSSSSSLSDSSTYSAVSIEHPVGTNISCHTKVIVHPRGTNMTYPPGSIVLSMSDVNWVAVRTPESS</sequence>